<name>A0AAV9R2D3_9TELE</name>
<evidence type="ECO:0000313" key="1">
    <source>
        <dbReference type="EMBL" id="KAK5603243.1"/>
    </source>
</evidence>
<comment type="caution">
    <text evidence="1">The sequence shown here is derived from an EMBL/GenBank/DDBJ whole genome shotgun (WGS) entry which is preliminary data.</text>
</comment>
<dbReference type="AlphaFoldDB" id="A0AAV9R2D3"/>
<keyword evidence="2" id="KW-1185">Reference proteome</keyword>
<sequence>MTLPCLTDYSLLPAPCLTDWILDFDSVFCLWFMSLPAPCLTPLALEFNPVSVPGFTSQPSHWFIQPESTWLSSLPGFIVKRTITALCVPVTASARSPEDLDQSAIGLQSVGRFLINCLDLFLLWILCLIPRLRSGSWKLTAALLLSDPEFLNKPFYLSLCVWLNLGSLSLVVIQKPQFRAACILVLFVALFLHEDALNTLSCRSLNGGLSPFQ</sequence>
<feature type="non-terminal residue" evidence="1">
    <location>
        <position position="213"/>
    </location>
</feature>
<reference evidence="1 2" key="1">
    <citation type="submission" date="2021-06" db="EMBL/GenBank/DDBJ databases">
        <authorList>
            <person name="Palmer J.M."/>
        </authorList>
    </citation>
    <scope>NUCLEOTIDE SEQUENCE [LARGE SCALE GENOMIC DNA]</scope>
    <source>
        <strain evidence="1 2">MEX-2019</strain>
        <tissue evidence="1">Muscle</tissue>
    </source>
</reference>
<gene>
    <name evidence="1" type="ORF">CRENBAI_011860</name>
</gene>
<dbReference type="EMBL" id="JAHHUM010002532">
    <property type="protein sequence ID" value="KAK5603243.1"/>
    <property type="molecule type" value="Genomic_DNA"/>
</dbReference>
<protein>
    <submittedName>
        <fullName evidence="1">Uncharacterized protein</fullName>
    </submittedName>
</protein>
<accession>A0AAV9R2D3</accession>
<proteinExistence type="predicted"/>
<organism evidence="1 2">
    <name type="scientific">Crenichthys baileyi</name>
    <name type="common">White River springfish</name>
    <dbReference type="NCBI Taxonomy" id="28760"/>
    <lineage>
        <taxon>Eukaryota</taxon>
        <taxon>Metazoa</taxon>
        <taxon>Chordata</taxon>
        <taxon>Craniata</taxon>
        <taxon>Vertebrata</taxon>
        <taxon>Euteleostomi</taxon>
        <taxon>Actinopterygii</taxon>
        <taxon>Neopterygii</taxon>
        <taxon>Teleostei</taxon>
        <taxon>Neoteleostei</taxon>
        <taxon>Acanthomorphata</taxon>
        <taxon>Ovalentaria</taxon>
        <taxon>Atherinomorphae</taxon>
        <taxon>Cyprinodontiformes</taxon>
        <taxon>Goodeidae</taxon>
        <taxon>Crenichthys</taxon>
    </lineage>
</organism>
<dbReference type="Proteomes" id="UP001311232">
    <property type="component" value="Unassembled WGS sequence"/>
</dbReference>
<evidence type="ECO:0000313" key="2">
    <source>
        <dbReference type="Proteomes" id="UP001311232"/>
    </source>
</evidence>